<organism evidence="3">
    <name type="scientific">plant metagenome</name>
    <dbReference type="NCBI Taxonomy" id="1297885"/>
    <lineage>
        <taxon>unclassified sequences</taxon>
        <taxon>metagenomes</taxon>
        <taxon>organismal metagenomes</taxon>
    </lineage>
</organism>
<dbReference type="InterPro" id="IPR012338">
    <property type="entry name" value="Beta-lactam/transpept-like"/>
</dbReference>
<protein>
    <submittedName>
        <fullName evidence="3">Beta-lactamase class C and other penicillin binding proteins</fullName>
    </submittedName>
</protein>
<dbReference type="PANTHER" id="PTHR43283">
    <property type="entry name" value="BETA-LACTAMASE-RELATED"/>
    <property type="match status" value="1"/>
</dbReference>
<name>A0A484PGY1_9ZZZZ</name>
<feature type="domain" description="Beta-lactamase-related" evidence="2">
    <location>
        <begin position="78"/>
        <end position="343"/>
    </location>
</feature>
<reference evidence="3" key="1">
    <citation type="submission" date="2019-03" db="EMBL/GenBank/DDBJ databases">
        <authorList>
            <person name="Danneels B."/>
        </authorList>
    </citation>
    <scope>NUCLEOTIDE SEQUENCE</scope>
</reference>
<feature type="region of interest" description="Disordered" evidence="1">
    <location>
        <begin position="1"/>
        <end position="20"/>
    </location>
</feature>
<proteinExistence type="predicted"/>
<sequence length="373" mass="39807">MTRLNKNTATERPAMPVSAPLRPSRARALLMRKALALVATATLLASGASSARAADALSATPLDTVLAQASALSPLETVIVARDGQIIAERGYRGHRTTAATNIKSASKLVMSALVGIAIDKNVLTGTDQRVAPLLAASLPPDPDPRMQALTIGHLLSMQAGLGSTSGANYGAWVASRNWVRAALARPFEDEPGGRMIYSTGTTHLLSAILTRQSGRSTLQLARDWLGPLEDFAITSWTRDPQGIPLGGNEMAMSPRSLLAFGELYRRGGVTASGERLLPQAWIDASWQPRTQSPWTGDAHGYGWFLTRIGGEDVRYGWGYGGQMLYVVPRLGMTVVMTSDARSASAQNGHRGNLHRLLGEIIVSANEAPRPLQ</sequence>
<evidence type="ECO:0000259" key="2">
    <source>
        <dbReference type="Pfam" id="PF00144"/>
    </source>
</evidence>
<dbReference type="Gene3D" id="3.40.710.10">
    <property type="entry name" value="DD-peptidase/beta-lactamase superfamily"/>
    <property type="match status" value="1"/>
</dbReference>
<dbReference type="InterPro" id="IPR001466">
    <property type="entry name" value="Beta-lactam-related"/>
</dbReference>
<dbReference type="EMBL" id="CAADHY010000018">
    <property type="protein sequence ID" value="VFR25242.1"/>
    <property type="molecule type" value="Genomic_DNA"/>
</dbReference>
<gene>
    <name evidence="3" type="ORF">AMP9_1904</name>
</gene>
<accession>A0A484PGY1</accession>
<evidence type="ECO:0000313" key="3">
    <source>
        <dbReference type="EMBL" id="VFR25242.1"/>
    </source>
</evidence>
<dbReference type="PANTHER" id="PTHR43283:SF7">
    <property type="entry name" value="BETA-LACTAMASE-RELATED DOMAIN-CONTAINING PROTEIN"/>
    <property type="match status" value="1"/>
</dbReference>
<evidence type="ECO:0000256" key="1">
    <source>
        <dbReference type="SAM" id="MobiDB-lite"/>
    </source>
</evidence>
<feature type="compositionally biased region" description="Polar residues" evidence="1">
    <location>
        <begin position="1"/>
        <end position="10"/>
    </location>
</feature>
<dbReference type="Pfam" id="PF00144">
    <property type="entry name" value="Beta-lactamase"/>
    <property type="match status" value="1"/>
</dbReference>
<dbReference type="SUPFAM" id="SSF56601">
    <property type="entry name" value="beta-lactamase/transpeptidase-like"/>
    <property type="match status" value="1"/>
</dbReference>
<dbReference type="AlphaFoldDB" id="A0A484PGY1"/>
<dbReference type="InterPro" id="IPR050789">
    <property type="entry name" value="Diverse_Enzym_Activities"/>
</dbReference>